<dbReference type="AlphaFoldDB" id="A0A8H6HNG6"/>
<evidence type="ECO:0000313" key="1">
    <source>
        <dbReference type="EMBL" id="KAF6749849.1"/>
    </source>
</evidence>
<protein>
    <submittedName>
        <fullName evidence="1">Uncharacterized protein</fullName>
    </submittedName>
</protein>
<dbReference type="Proteomes" id="UP000521943">
    <property type="component" value="Unassembled WGS sequence"/>
</dbReference>
<proteinExistence type="predicted"/>
<dbReference type="EMBL" id="JACGCI010000060">
    <property type="protein sequence ID" value="KAF6749849.1"/>
    <property type="molecule type" value="Genomic_DNA"/>
</dbReference>
<dbReference type="OrthoDB" id="432970at2759"/>
<keyword evidence="2" id="KW-1185">Reference proteome</keyword>
<evidence type="ECO:0000313" key="2">
    <source>
        <dbReference type="Proteomes" id="UP000521943"/>
    </source>
</evidence>
<comment type="caution">
    <text evidence="1">The sequence shown here is derived from an EMBL/GenBank/DDBJ whole genome shotgun (WGS) entry which is preliminary data.</text>
</comment>
<sequence length="247" mass="27054">MDGEYMTEESEEFLEIARELIRQRRPHDALPFLTKALEDPLNLDASVTLADISPTPRALEVLEEAIAKGAVGETSLLSGLGLTSSPTMVNMLATSGASTRCGHSCEHFMPSRLSTSRRIWIELLRLSSNDNMGTRTCLGSALIRDGRYTDALSFAQNWLKPSRGSSESHPPCGGTVFATPTQDLLSNDDEVRLTKLGFVIGELAYTAALASFKVFGDCPLSTQYLRMASKINPHIILRILGRIRQPN</sequence>
<name>A0A8H6HNG6_9AGAR</name>
<organism evidence="1 2">
    <name type="scientific">Ephemerocybe angulata</name>
    <dbReference type="NCBI Taxonomy" id="980116"/>
    <lineage>
        <taxon>Eukaryota</taxon>
        <taxon>Fungi</taxon>
        <taxon>Dikarya</taxon>
        <taxon>Basidiomycota</taxon>
        <taxon>Agaricomycotina</taxon>
        <taxon>Agaricomycetes</taxon>
        <taxon>Agaricomycetidae</taxon>
        <taxon>Agaricales</taxon>
        <taxon>Agaricineae</taxon>
        <taxon>Psathyrellaceae</taxon>
        <taxon>Ephemerocybe</taxon>
    </lineage>
</organism>
<reference evidence="1 2" key="1">
    <citation type="submission" date="2020-07" db="EMBL/GenBank/DDBJ databases">
        <title>Comparative genomics of pyrophilous fungi reveals a link between fire events and developmental genes.</title>
        <authorList>
            <consortium name="DOE Joint Genome Institute"/>
            <person name="Steindorff A.S."/>
            <person name="Carver A."/>
            <person name="Calhoun S."/>
            <person name="Stillman K."/>
            <person name="Liu H."/>
            <person name="Lipzen A."/>
            <person name="Pangilinan J."/>
            <person name="Labutti K."/>
            <person name="Bruns T.D."/>
            <person name="Grigoriev I.V."/>
        </authorList>
    </citation>
    <scope>NUCLEOTIDE SEQUENCE [LARGE SCALE GENOMIC DNA]</scope>
    <source>
        <strain evidence="1 2">CBS 144469</strain>
    </source>
</reference>
<accession>A0A8H6HNG6</accession>
<gene>
    <name evidence="1" type="ORF">DFP72DRAFT_852120</name>
</gene>